<dbReference type="InterPro" id="IPR036188">
    <property type="entry name" value="FAD/NAD-bd_sf"/>
</dbReference>
<comment type="cofactor">
    <cofactor evidence="1">
        <name>FAD</name>
        <dbReference type="ChEBI" id="CHEBI:57692"/>
    </cofactor>
</comment>
<protein>
    <recommendedName>
        <fullName evidence="7">Rhodanese domain-containing protein</fullName>
    </recommendedName>
</protein>
<dbReference type="InterPro" id="IPR016156">
    <property type="entry name" value="FAD/NAD-linked_Rdtase_dimer_sf"/>
</dbReference>
<keyword evidence="3" id="KW-0285">Flavoprotein</keyword>
<proteinExistence type="inferred from homology"/>
<dbReference type="InterPro" id="IPR001763">
    <property type="entry name" value="Rhodanese-like_dom"/>
</dbReference>
<gene>
    <name evidence="8" type="ORF">E0L93_02420</name>
</gene>
<sequence length="547" mass="58459">MKLVVVGGVAAGTKAAARARRLDPEMEITLYQAEPETSIGACGLPYYISGTVKSRDRLIARTPEQFGRQGIRALVRHRVTELDVSGKRLTVRNLQTGEEFEDSYDRLLLATGAKANLPPVPGAELDGVFTLRFLSDADEILAYMERHRPERAVLIGAGYIGLELAENLVERGLEICMVELADRILPGYDEEISRNVERHLREKGVRTITGAGVEEILGDGRVRAVRVGGGEIPASLAIAGVGVRPEVGLAEAAGIELGETGAIRVDGQLRTSAPDVWAAGDCVESRHLVSGRPVWMPLGDTANQMGRVAGTNLAGGSDTFPGVLGTGVFKVFELGVAKTGLALEEAEEAGFDAVCATIEARSTAGYYPGGREVFLKLVADRESGRVLGAEAVGGNADKLIDVCATAIWGGLTYRDLMNLDLAYAPPFGPTLSPVITAAGVLENRIEAGIREIRAPEVRAALPEVQLVDVQPAGTATHRIKGAIRIPLEELDDRIPELDLGAPIVVYCGNGRCSYEAALKLREAGARDVRALEGGIWGWPYDEERERV</sequence>
<dbReference type="PRINTS" id="PR00411">
    <property type="entry name" value="PNDRDTASEI"/>
</dbReference>
<dbReference type="PANTHER" id="PTHR43429">
    <property type="entry name" value="PYRIDINE NUCLEOTIDE-DISULFIDE OXIDOREDUCTASE DOMAIN-CONTAINING"/>
    <property type="match status" value="1"/>
</dbReference>
<reference evidence="8 9" key="1">
    <citation type="submission" date="2019-03" db="EMBL/GenBank/DDBJ databases">
        <title>Whole genome sequence of a novel Rubrobacter taiwanensis strain, isolated from Yellowstone National Park.</title>
        <authorList>
            <person name="Freed S."/>
            <person name="Ramaley R.F."/>
            <person name="Kyndt J.A."/>
        </authorList>
    </citation>
    <scope>NUCLEOTIDE SEQUENCE [LARGE SCALE GENOMIC DNA]</scope>
    <source>
        <strain evidence="8 9">Yellowstone</strain>
    </source>
</reference>
<dbReference type="Gene3D" id="3.40.250.10">
    <property type="entry name" value="Rhodanese-like domain"/>
    <property type="match status" value="1"/>
</dbReference>
<accession>A0A4R1BQ84</accession>
<feature type="domain" description="Rhodanese" evidence="7">
    <location>
        <begin position="460"/>
        <end position="544"/>
    </location>
</feature>
<dbReference type="OrthoDB" id="9802028at2"/>
<keyword evidence="5" id="KW-0560">Oxidoreductase</keyword>
<evidence type="ECO:0000256" key="4">
    <source>
        <dbReference type="ARBA" id="ARBA00022827"/>
    </source>
</evidence>
<dbReference type="Gene3D" id="3.50.50.60">
    <property type="entry name" value="FAD/NAD(P)-binding domain"/>
    <property type="match status" value="2"/>
</dbReference>
<evidence type="ECO:0000259" key="7">
    <source>
        <dbReference type="PROSITE" id="PS50206"/>
    </source>
</evidence>
<keyword evidence="6" id="KW-0676">Redox-active center</keyword>
<keyword evidence="9" id="KW-1185">Reference proteome</keyword>
<dbReference type="Pfam" id="PF00581">
    <property type="entry name" value="Rhodanese"/>
    <property type="match status" value="1"/>
</dbReference>
<dbReference type="SMART" id="SM00450">
    <property type="entry name" value="RHOD"/>
    <property type="match status" value="1"/>
</dbReference>
<evidence type="ECO:0000256" key="2">
    <source>
        <dbReference type="ARBA" id="ARBA00009130"/>
    </source>
</evidence>
<dbReference type="SUPFAM" id="SSF55424">
    <property type="entry name" value="FAD/NAD-linked reductases, dimerisation (C-terminal) domain"/>
    <property type="match status" value="1"/>
</dbReference>
<dbReference type="InterPro" id="IPR050260">
    <property type="entry name" value="FAD-bd_OxRdtase"/>
</dbReference>
<dbReference type="Pfam" id="PF07992">
    <property type="entry name" value="Pyr_redox_2"/>
    <property type="match status" value="1"/>
</dbReference>
<dbReference type="SUPFAM" id="SSF51905">
    <property type="entry name" value="FAD/NAD(P)-binding domain"/>
    <property type="match status" value="2"/>
</dbReference>
<evidence type="ECO:0000256" key="3">
    <source>
        <dbReference type="ARBA" id="ARBA00022630"/>
    </source>
</evidence>
<dbReference type="CDD" id="cd00158">
    <property type="entry name" value="RHOD"/>
    <property type="match status" value="1"/>
</dbReference>
<evidence type="ECO:0000256" key="1">
    <source>
        <dbReference type="ARBA" id="ARBA00001974"/>
    </source>
</evidence>
<dbReference type="PROSITE" id="PS50206">
    <property type="entry name" value="RHODANESE_3"/>
    <property type="match status" value="1"/>
</dbReference>
<dbReference type="RefSeq" id="WP_132687988.1">
    <property type="nucleotide sequence ID" value="NZ_SKBU01000006.1"/>
</dbReference>
<dbReference type="EMBL" id="SKBU01000006">
    <property type="protein sequence ID" value="TCJ19830.1"/>
    <property type="molecule type" value="Genomic_DNA"/>
</dbReference>
<dbReference type="PRINTS" id="PR00368">
    <property type="entry name" value="FADPNR"/>
</dbReference>
<evidence type="ECO:0000256" key="6">
    <source>
        <dbReference type="ARBA" id="ARBA00023284"/>
    </source>
</evidence>
<organism evidence="8 9">
    <name type="scientific">Rubrobacter taiwanensis</name>
    <dbReference type="NCBI Taxonomy" id="185139"/>
    <lineage>
        <taxon>Bacteria</taxon>
        <taxon>Bacillati</taxon>
        <taxon>Actinomycetota</taxon>
        <taxon>Rubrobacteria</taxon>
        <taxon>Rubrobacterales</taxon>
        <taxon>Rubrobacteraceae</taxon>
        <taxon>Rubrobacter</taxon>
    </lineage>
</organism>
<dbReference type="Proteomes" id="UP000295244">
    <property type="component" value="Unassembled WGS sequence"/>
</dbReference>
<dbReference type="Pfam" id="PF02852">
    <property type="entry name" value="Pyr_redox_dim"/>
    <property type="match status" value="1"/>
</dbReference>
<evidence type="ECO:0000256" key="5">
    <source>
        <dbReference type="ARBA" id="ARBA00023002"/>
    </source>
</evidence>
<evidence type="ECO:0000313" key="9">
    <source>
        <dbReference type="Proteomes" id="UP000295244"/>
    </source>
</evidence>
<dbReference type="GO" id="GO:0016491">
    <property type="term" value="F:oxidoreductase activity"/>
    <property type="evidence" value="ECO:0007669"/>
    <property type="project" value="UniProtKB-KW"/>
</dbReference>
<dbReference type="AlphaFoldDB" id="A0A4R1BQ84"/>
<dbReference type="PANTHER" id="PTHR43429:SF1">
    <property type="entry name" value="NAD(P)H SULFUR OXIDOREDUCTASE (COA-DEPENDENT)"/>
    <property type="match status" value="1"/>
</dbReference>
<dbReference type="InterPro" id="IPR036873">
    <property type="entry name" value="Rhodanese-like_dom_sf"/>
</dbReference>
<comment type="caution">
    <text evidence="8">The sequence shown here is derived from an EMBL/GenBank/DDBJ whole genome shotgun (WGS) entry which is preliminary data.</text>
</comment>
<keyword evidence="4" id="KW-0274">FAD</keyword>
<name>A0A4R1BQ84_9ACTN</name>
<dbReference type="InterPro" id="IPR004099">
    <property type="entry name" value="Pyr_nucl-diS_OxRdtase_dimer"/>
</dbReference>
<comment type="similarity">
    <text evidence="2">Belongs to the class-III pyridine nucleotide-disulfide oxidoreductase family.</text>
</comment>
<dbReference type="SUPFAM" id="SSF52821">
    <property type="entry name" value="Rhodanese/Cell cycle control phosphatase"/>
    <property type="match status" value="1"/>
</dbReference>
<evidence type="ECO:0000313" key="8">
    <source>
        <dbReference type="EMBL" id="TCJ19830.1"/>
    </source>
</evidence>
<dbReference type="InterPro" id="IPR023753">
    <property type="entry name" value="FAD/NAD-binding_dom"/>
</dbReference>